<feature type="domain" description="S1 motif" evidence="1">
    <location>
        <begin position="5"/>
        <end position="74"/>
    </location>
</feature>
<dbReference type="RefSeq" id="WP_134168764.1">
    <property type="nucleotide sequence ID" value="NZ_SODD01000009.1"/>
</dbReference>
<dbReference type="AlphaFoldDB" id="A0A4R7ZVV4"/>
<gene>
    <name evidence="2" type="ORF">EDD63_10933</name>
</gene>
<accession>A0A4R7ZVV4</accession>
<dbReference type="PANTHER" id="PTHR10724">
    <property type="entry name" value="30S RIBOSOMAL PROTEIN S1"/>
    <property type="match status" value="1"/>
</dbReference>
<comment type="caution">
    <text evidence="2">The sequence shown here is derived from an EMBL/GenBank/DDBJ whole genome shotgun (WGS) entry which is preliminary data.</text>
</comment>
<protein>
    <submittedName>
        <fullName evidence="2">General stress protein 13</fullName>
    </submittedName>
</protein>
<evidence type="ECO:0000313" key="3">
    <source>
        <dbReference type="Proteomes" id="UP000294743"/>
    </source>
</evidence>
<dbReference type="InterPro" id="IPR003029">
    <property type="entry name" value="S1_domain"/>
</dbReference>
<dbReference type="SUPFAM" id="SSF50249">
    <property type="entry name" value="Nucleic acid-binding proteins"/>
    <property type="match status" value="1"/>
</dbReference>
<dbReference type="NCBIfam" id="NF040579">
    <property type="entry name" value="S1_dom_CvfD"/>
    <property type="match status" value="1"/>
</dbReference>
<dbReference type="PROSITE" id="PS50126">
    <property type="entry name" value="S1"/>
    <property type="match status" value="1"/>
</dbReference>
<evidence type="ECO:0000259" key="1">
    <source>
        <dbReference type="PROSITE" id="PS50126"/>
    </source>
</evidence>
<dbReference type="Proteomes" id="UP000294743">
    <property type="component" value="Unassembled WGS sequence"/>
</dbReference>
<proteinExistence type="predicted"/>
<organism evidence="2 3">
    <name type="scientific">Breznakia blatticola</name>
    <dbReference type="NCBI Taxonomy" id="1754012"/>
    <lineage>
        <taxon>Bacteria</taxon>
        <taxon>Bacillati</taxon>
        <taxon>Bacillota</taxon>
        <taxon>Erysipelotrichia</taxon>
        <taxon>Erysipelotrichales</taxon>
        <taxon>Erysipelotrichaceae</taxon>
        <taxon>Breznakia</taxon>
    </lineage>
</organism>
<dbReference type="Pfam" id="PF00575">
    <property type="entry name" value="S1"/>
    <property type="match status" value="1"/>
</dbReference>
<dbReference type="EMBL" id="SODD01000009">
    <property type="protein sequence ID" value="TDW20998.1"/>
    <property type="molecule type" value="Genomic_DNA"/>
</dbReference>
<name>A0A4R7ZVV4_9FIRM</name>
<reference evidence="2 3" key="1">
    <citation type="submission" date="2019-03" db="EMBL/GenBank/DDBJ databases">
        <title>Genomic Encyclopedia of Type Strains, Phase IV (KMG-IV): sequencing the most valuable type-strain genomes for metagenomic binning, comparative biology and taxonomic classification.</title>
        <authorList>
            <person name="Goeker M."/>
        </authorList>
    </citation>
    <scope>NUCLEOTIDE SEQUENCE [LARGE SCALE GENOMIC DNA]</scope>
    <source>
        <strain evidence="2 3">DSM 28867</strain>
    </source>
</reference>
<dbReference type="Gene3D" id="2.40.50.140">
    <property type="entry name" value="Nucleic acid-binding proteins"/>
    <property type="match status" value="1"/>
</dbReference>
<dbReference type="InterPro" id="IPR050437">
    <property type="entry name" value="Ribos_protein_bS1-like"/>
</dbReference>
<keyword evidence="3" id="KW-1185">Reference proteome</keyword>
<dbReference type="GO" id="GO:0006412">
    <property type="term" value="P:translation"/>
    <property type="evidence" value="ECO:0007669"/>
    <property type="project" value="TreeGrafter"/>
</dbReference>
<dbReference type="InterPro" id="IPR012340">
    <property type="entry name" value="NA-bd_OB-fold"/>
</dbReference>
<dbReference type="SMART" id="SM00316">
    <property type="entry name" value="S1"/>
    <property type="match status" value="1"/>
</dbReference>
<dbReference type="GO" id="GO:0003735">
    <property type="term" value="F:structural constituent of ribosome"/>
    <property type="evidence" value="ECO:0007669"/>
    <property type="project" value="TreeGrafter"/>
</dbReference>
<evidence type="ECO:0000313" key="2">
    <source>
        <dbReference type="EMBL" id="TDW20998.1"/>
    </source>
</evidence>
<dbReference type="GO" id="GO:0003729">
    <property type="term" value="F:mRNA binding"/>
    <property type="evidence" value="ECO:0007669"/>
    <property type="project" value="TreeGrafter"/>
</dbReference>
<sequence length="120" mass="14055">MYQVGDVVEGVITGIQPYGAFVRIDDNHNGLLHISEVSDDYIHDIRQYLQMEEILQVKILDLGEDDHHFKLSLKALRKEGGRYRRSNVQKLLPEHKLGFRTLEEKLPIWIKETLQEENDD</sequence>
<dbReference type="OrthoDB" id="9810507at2"/>